<feature type="domain" description="Peptidase M16 C-terminal" evidence="13">
    <location>
        <begin position="212"/>
        <end position="370"/>
    </location>
</feature>
<organism evidence="14 15">
    <name type="scientific">Orbilia brochopaga</name>
    <dbReference type="NCBI Taxonomy" id="3140254"/>
    <lineage>
        <taxon>Eukaryota</taxon>
        <taxon>Fungi</taxon>
        <taxon>Dikarya</taxon>
        <taxon>Ascomycota</taxon>
        <taxon>Pezizomycotina</taxon>
        <taxon>Orbiliomycetes</taxon>
        <taxon>Orbiliales</taxon>
        <taxon>Orbiliaceae</taxon>
        <taxon>Orbilia</taxon>
    </lineage>
</organism>
<protein>
    <recommendedName>
        <fullName evidence="10">Cytochrome b-c1 complex subunit 2, mitochondrial</fullName>
    </recommendedName>
    <alternativeName>
        <fullName evidence="11">Core protein II</fullName>
    </alternativeName>
</protein>
<evidence type="ECO:0000256" key="3">
    <source>
        <dbReference type="ARBA" id="ARBA00022660"/>
    </source>
</evidence>
<dbReference type="PANTHER" id="PTHR11851">
    <property type="entry name" value="METALLOPROTEASE"/>
    <property type="match status" value="1"/>
</dbReference>
<dbReference type="Proteomes" id="UP001375240">
    <property type="component" value="Unassembled WGS sequence"/>
</dbReference>
<evidence type="ECO:0000259" key="13">
    <source>
        <dbReference type="Pfam" id="PF05193"/>
    </source>
</evidence>
<evidence type="ECO:0000256" key="2">
    <source>
        <dbReference type="ARBA" id="ARBA00022448"/>
    </source>
</evidence>
<dbReference type="Pfam" id="PF00675">
    <property type="entry name" value="Peptidase_M16"/>
    <property type="match status" value="1"/>
</dbReference>
<evidence type="ECO:0000259" key="12">
    <source>
        <dbReference type="Pfam" id="PF00675"/>
    </source>
</evidence>
<dbReference type="GO" id="GO:0046872">
    <property type="term" value="F:metal ion binding"/>
    <property type="evidence" value="ECO:0007669"/>
    <property type="project" value="InterPro"/>
</dbReference>
<dbReference type="AlphaFoldDB" id="A0AAV9UIL8"/>
<evidence type="ECO:0000256" key="10">
    <source>
        <dbReference type="ARBA" id="ARBA00040751"/>
    </source>
</evidence>
<keyword evidence="4" id="KW-0999">Mitochondrion inner membrane</keyword>
<keyword evidence="7" id="KW-0496">Mitochondrion</keyword>
<keyword evidence="6" id="KW-0249">Electron transport</keyword>
<keyword evidence="2" id="KW-0813">Transport</keyword>
<sequence>MFSLRNAVARGAPRQCLKSSSLLPLRHARTFASPASTLPTYEVSEANGVKVVSKDTGSPTASLAVVIRAGSRYQPLPGLAHALEHFAFKATSKRSSLFITREVELMGGILETSLSRENIVYKARFLRGDLPYFVELLGDAMTKPVFNAHEFKEQVIPTMEHESHVAYSNPSYFALEAAHAVAYHQGLGLDQLSYVRKDFATREIALYASLTFNKSNFAVVGSGVPHSDLVKYTTEFFGGAKTGEAADAESSAYYGGENRVWSRAGNAVVIAFPGSAGGAAFKPELSVLSYLLGGQSNIKWSHGSSLVGKVLDKYRTVTAASKNITYSDTGLFYVTVAGQAEELKNALPGVVEAIKSLKNVKAEDVKRAIQNAKFDVYAAAEDNALSLEAIGQSVIATGGIPQIEQTIKAIEGVTLDSVKKAATALLANKAAVGVVGDLHILPYACDLGLTV</sequence>
<evidence type="ECO:0000256" key="1">
    <source>
        <dbReference type="ARBA" id="ARBA00004443"/>
    </source>
</evidence>
<evidence type="ECO:0000256" key="4">
    <source>
        <dbReference type="ARBA" id="ARBA00022792"/>
    </source>
</evidence>
<dbReference type="PANTHER" id="PTHR11851:SF209">
    <property type="entry name" value="CYTOCHROME B-C1 COMPLEX SUBUNIT 2, MITOCHONDRIAL"/>
    <property type="match status" value="1"/>
</dbReference>
<keyword evidence="15" id="KW-1185">Reference proteome</keyword>
<dbReference type="EMBL" id="JAVHNQ010000008">
    <property type="protein sequence ID" value="KAK6341039.1"/>
    <property type="molecule type" value="Genomic_DNA"/>
</dbReference>
<proteinExistence type="inferred from homology"/>
<evidence type="ECO:0000313" key="15">
    <source>
        <dbReference type="Proteomes" id="UP001375240"/>
    </source>
</evidence>
<reference evidence="14 15" key="1">
    <citation type="submission" date="2019-10" db="EMBL/GenBank/DDBJ databases">
        <authorList>
            <person name="Palmer J.M."/>
        </authorList>
    </citation>
    <scope>NUCLEOTIDE SEQUENCE [LARGE SCALE GENOMIC DNA]</scope>
    <source>
        <strain evidence="14 15">TWF696</strain>
    </source>
</reference>
<keyword evidence="8" id="KW-0472">Membrane</keyword>
<evidence type="ECO:0000256" key="11">
    <source>
        <dbReference type="ARBA" id="ARBA00041372"/>
    </source>
</evidence>
<evidence type="ECO:0000256" key="5">
    <source>
        <dbReference type="ARBA" id="ARBA00022946"/>
    </source>
</evidence>
<dbReference type="InterPro" id="IPR011765">
    <property type="entry name" value="Pept_M16_N"/>
</dbReference>
<dbReference type="Pfam" id="PF05193">
    <property type="entry name" value="Peptidase_M16_C"/>
    <property type="match status" value="1"/>
</dbReference>
<comment type="caution">
    <text evidence="14">The sequence shown here is derived from an EMBL/GenBank/DDBJ whole genome shotgun (WGS) entry which is preliminary data.</text>
</comment>
<dbReference type="FunFam" id="3.30.830.10:FF:000039">
    <property type="entry name" value="Ubiquinol-cytochrome c reductase core subunit 2"/>
    <property type="match status" value="1"/>
</dbReference>
<dbReference type="GO" id="GO:0005743">
    <property type="term" value="C:mitochondrial inner membrane"/>
    <property type="evidence" value="ECO:0007669"/>
    <property type="project" value="UniProtKB-SubCell"/>
</dbReference>
<dbReference type="InterPro" id="IPR011249">
    <property type="entry name" value="Metalloenz_LuxS/M16"/>
</dbReference>
<evidence type="ECO:0000256" key="6">
    <source>
        <dbReference type="ARBA" id="ARBA00022982"/>
    </source>
</evidence>
<feature type="domain" description="Peptidase M16 N-terminal" evidence="12">
    <location>
        <begin position="51"/>
        <end position="185"/>
    </location>
</feature>
<dbReference type="InterPro" id="IPR007863">
    <property type="entry name" value="Peptidase_M16_C"/>
</dbReference>
<comment type="subcellular location">
    <subcellularLocation>
        <location evidence="1">Mitochondrion inner membrane</location>
        <topology evidence="1">Peripheral membrane protein</topology>
        <orientation evidence="1">Matrix side</orientation>
    </subcellularLocation>
</comment>
<gene>
    <name evidence="14" type="primary">QCR2</name>
    <name evidence="14" type="ORF">TWF696_009349</name>
</gene>
<dbReference type="FunFam" id="3.30.830.10:FF:000021">
    <property type="entry name" value="Cytochrome b-c1 complex subunit 2"/>
    <property type="match status" value="1"/>
</dbReference>
<dbReference type="Gene3D" id="3.30.830.10">
    <property type="entry name" value="Metalloenzyme, LuxS/M16 peptidase-like"/>
    <property type="match status" value="2"/>
</dbReference>
<comment type="similarity">
    <text evidence="9">Belongs to the peptidase M16 family. UQCRC2/QCR2 subfamily.</text>
</comment>
<evidence type="ECO:0000313" key="14">
    <source>
        <dbReference type="EMBL" id="KAK6341039.1"/>
    </source>
</evidence>
<dbReference type="InterPro" id="IPR050361">
    <property type="entry name" value="MPP/UQCRC_Complex"/>
</dbReference>
<dbReference type="SUPFAM" id="SSF63411">
    <property type="entry name" value="LuxS/MPP-like metallohydrolase"/>
    <property type="match status" value="2"/>
</dbReference>
<evidence type="ECO:0000256" key="7">
    <source>
        <dbReference type="ARBA" id="ARBA00023128"/>
    </source>
</evidence>
<keyword evidence="3" id="KW-0679">Respiratory chain</keyword>
<evidence type="ECO:0000256" key="8">
    <source>
        <dbReference type="ARBA" id="ARBA00023136"/>
    </source>
</evidence>
<name>A0AAV9UIL8_9PEZI</name>
<accession>A0AAV9UIL8</accession>
<keyword evidence="5" id="KW-0809">Transit peptide</keyword>
<evidence type="ECO:0000256" key="9">
    <source>
        <dbReference type="ARBA" id="ARBA00038146"/>
    </source>
</evidence>